<dbReference type="eggNOG" id="COG1573">
    <property type="taxonomic scope" value="Bacteria"/>
</dbReference>
<keyword evidence="1" id="KW-0004">4Fe-4S</keyword>
<reference evidence="11 12" key="2">
    <citation type="journal article" date="2011" name="Mol. Biol. Evol.">
        <title>Unity in variety--the pan-genome of the Chlamydiae.</title>
        <authorList>
            <person name="Collingro A."/>
            <person name="Tischler P."/>
            <person name="Weinmaier T."/>
            <person name="Penz T."/>
            <person name="Heinz E."/>
            <person name="Brunham R.C."/>
            <person name="Read T.D."/>
            <person name="Bavoil P.M."/>
            <person name="Sachse K."/>
            <person name="Kahane S."/>
            <person name="Friedman M.G."/>
            <person name="Rattei T."/>
            <person name="Myers G.S."/>
            <person name="Horn M."/>
        </authorList>
    </citation>
    <scope>NUCLEOTIDE SEQUENCE [LARGE SCALE GENOMIC DNA]</scope>
    <source>
        <strain evidence="12">ATCC VR-1471 / Z</strain>
    </source>
</reference>
<evidence type="ECO:0000256" key="3">
    <source>
        <dbReference type="ARBA" id="ARBA00022763"/>
    </source>
</evidence>
<dbReference type="InterPro" id="IPR051536">
    <property type="entry name" value="UDG_Type-4/5"/>
</dbReference>
<keyword evidence="4" id="KW-0378">Hydrolase</keyword>
<keyword evidence="5" id="KW-0408">Iron</keyword>
<dbReference type="Pfam" id="PF03167">
    <property type="entry name" value="UDG"/>
    <property type="match status" value="1"/>
</dbReference>
<dbReference type="GO" id="GO:0051539">
    <property type="term" value="F:4 iron, 4 sulfur cluster binding"/>
    <property type="evidence" value="ECO:0007669"/>
    <property type="project" value="UniProtKB-KW"/>
</dbReference>
<reference key="1">
    <citation type="journal article" date="2011" name="Mol. Biol. Evol.">
        <title>Unity in variety -- the pan-genome of the Chlamydiae.</title>
        <authorList>
            <person name="Collingro A."/>
            <person name="Tischler P."/>
            <person name="Weinmaier T."/>
            <person name="Penz T."/>
            <person name="Heinz E."/>
            <person name="Brunham R.C."/>
            <person name="Read T.D."/>
            <person name="Bavoil P.M."/>
            <person name="Sachse K."/>
            <person name="Kahane S."/>
            <person name="Friedman M.G."/>
            <person name="Rattei T."/>
            <person name="Myers G.S.A."/>
            <person name="Horn M."/>
        </authorList>
    </citation>
    <scope>NUCLEOTIDE SEQUENCE</scope>
    <source>
        <strain>Z</strain>
    </source>
</reference>
<dbReference type="EMBL" id="FR872582">
    <property type="protein sequence ID" value="CCB89049.1"/>
    <property type="molecule type" value="Genomic_DNA"/>
</dbReference>
<dbReference type="SMART" id="SM00987">
    <property type="entry name" value="UreE_C"/>
    <property type="match status" value="1"/>
</dbReference>
<dbReference type="PANTHER" id="PTHR33693">
    <property type="entry name" value="TYPE-5 URACIL-DNA GLYCOSYLASE"/>
    <property type="match status" value="1"/>
</dbReference>
<accession>F8L8C6</accession>
<evidence type="ECO:0000256" key="5">
    <source>
        <dbReference type="ARBA" id="ARBA00023004"/>
    </source>
</evidence>
<comment type="similarity">
    <text evidence="8">Belongs to the uracil-DNA glycosylase (UDG) superfamily. Type 5 (UDGb) family.</text>
</comment>
<dbReference type="GO" id="GO:0033958">
    <property type="term" value="F:DNA-deoxyinosine glycosylase activity"/>
    <property type="evidence" value="ECO:0007669"/>
    <property type="project" value="InterPro"/>
</dbReference>
<evidence type="ECO:0000256" key="9">
    <source>
        <dbReference type="ARBA" id="ARBA00023887"/>
    </source>
</evidence>
<dbReference type="GO" id="GO:0006284">
    <property type="term" value="P:base-excision repair"/>
    <property type="evidence" value="ECO:0007669"/>
    <property type="project" value="InterPro"/>
</dbReference>
<evidence type="ECO:0000259" key="10">
    <source>
        <dbReference type="SMART" id="SM00986"/>
    </source>
</evidence>
<evidence type="ECO:0000256" key="1">
    <source>
        <dbReference type="ARBA" id="ARBA00022485"/>
    </source>
</evidence>
<dbReference type="Gene3D" id="3.40.470.10">
    <property type="entry name" value="Uracil-DNA glycosylase-like domain"/>
    <property type="match status" value="1"/>
</dbReference>
<organism evidence="11 12">
    <name type="scientific">Simkania negevensis (strain ATCC VR-1471 / DSM 27360 / Z)</name>
    <dbReference type="NCBI Taxonomy" id="331113"/>
    <lineage>
        <taxon>Bacteria</taxon>
        <taxon>Pseudomonadati</taxon>
        <taxon>Chlamydiota</taxon>
        <taxon>Chlamydiia</taxon>
        <taxon>Parachlamydiales</taxon>
        <taxon>Simkaniaceae</taxon>
        <taxon>Simkania</taxon>
    </lineage>
</organism>
<keyword evidence="6" id="KW-0411">Iron-sulfur</keyword>
<dbReference type="KEGG" id="sng:SNE_A11720"/>
<dbReference type="GO" id="GO:0004844">
    <property type="term" value="F:uracil DNA N-glycosylase activity"/>
    <property type="evidence" value="ECO:0007669"/>
    <property type="project" value="InterPro"/>
</dbReference>
<dbReference type="AlphaFoldDB" id="F8L8C6"/>
<dbReference type="SUPFAM" id="SSF52141">
    <property type="entry name" value="Uracil-DNA glycosylase-like"/>
    <property type="match status" value="1"/>
</dbReference>
<evidence type="ECO:0000313" key="12">
    <source>
        <dbReference type="Proteomes" id="UP000000496"/>
    </source>
</evidence>
<dbReference type="OrthoDB" id="5290748at2"/>
<dbReference type="SMART" id="SM00986">
    <property type="entry name" value="UDG"/>
    <property type="match status" value="1"/>
</dbReference>
<dbReference type="STRING" id="331113.SNE_A11720"/>
<protein>
    <recommendedName>
        <fullName evidence="9">Type-5 uracil-DNA glycosylase</fullName>
    </recommendedName>
</protein>
<keyword evidence="2" id="KW-0479">Metal-binding</keyword>
<feature type="domain" description="Uracil-DNA glycosylase-like" evidence="10">
    <location>
        <begin position="43"/>
        <end position="212"/>
    </location>
</feature>
<evidence type="ECO:0000256" key="7">
    <source>
        <dbReference type="ARBA" id="ARBA00023204"/>
    </source>
</evidence>
<gene>
    <name evidence="11" type="ordered locus">SNE_A11720</name>
</gene>
<evidence type="ECO:0000256" key="8">
    <source>
        <dbReference type="ARBA" id="ARBA00023779"/>
    </source>
</evidence>
<evidence type="ECO:0000256" key="6">
    <source>
        <dbReference type="ARBA" id="ARBA00023014"/>
    </source>
</evidence>
<keyword evidence="3" id="KW-0227">DNA damage</keyword>
<name>F8L8C6_SIMNZ</name>
<evidence type="ECO:0000256" key="4">
    <source>
        <dbReference type="ARBA" id="ARBA00022801"/>
    </source>
</evidence>
<dbReference type="InterPro" id="IPR005122">
    <property type="entry name" value="Uracil-DNA_glycosylase-like"/>
</dbReference>
<dbReference type="PANTHER" id="PTHR33693:SF3">
    <property type="entry name" value="TYPE-5 URACIL-DNA GLYCOSYLASE"/>
    <property type="match status" value="1"/>
</dbReference>
<dbReference type="GO" id="GO:0046872">
    <property type="term" value="F:metal ion binding"/>
    <property type="evidence" value="ECO:0007669"/>
    <property type="project" value="UniProtKB-KW"/>
</dbReference>
<dbReference type="InterPro" id="IPR036895">
    <property type="entry name" value="Uracil-DNA_glycosylase-like_sf"/>
</dbReference>
<evidence type="ECO:0000256" key="2">
    <source>
        <dbReference type="ARBA" id="ARBA00022723"/>
    </source>
</evidence>
<dbReference type="HOGENOM" id="CLU_083279_0_0_0"/>
<sequence>MTLSELNQIVSACRKCPRLVEYRETLPKRSAYKDEAYLREPTPGYGDPKARLLILGLAPSAHGGNRTGRIFTGDESARFLMKMLYQVGFANQPTSFSRDDGLKLSGCYITAAVKCAPPENRPLKEECDNCLPYLKQEFALLPHLKAVLALGELAYKAIFSVLNKENLKENKLPFKHASLLSFGEIDLFTSYHPSPQNTYTGKLTEEMFISVLNQIKRRIDL</sequence>
<keyword evidence="7" id="KW-0234">DNA repair</keyword>
<dbReference type="InterPro" id="IPR044147">
    <property type="entry name" value="UdgB-like"/>
</dbReference>
<dbReference type="RefSeq" id="WP_013943516.1">
    <property type="nucleotide sequence ID" value="NC_015713.1"/>
</dbReference>
<dbReference type="CDD" id="cd10031">
    <property type="entry name" value="UDG-F5_TTUDGB_like"/>
    <property type="match status" value="1"/>
</dbReference>
<proteinExistence type="inferred from homology"/>
<keyword evidence="12" id="KW-1185">Reference proteome</keyword>
<evidence type="ECO:0000313" key="11">
    <source>
        <dbReference type="EMBL" id="CCB89049.1"/>
    </source>
</evidence>
<dbReference type="Proteomes" id="UP000000496">
    <property type="component" value="Chromosome gsn.131"/>
</dbReference>